<feature type="compositionally biased region" description="Polar residues" evidence="1">
    <location>
        <begin position="71"/>
        <end position="81"/>
    </location>
</feature>
<evidence type="ECO:0000313" key="2">
    <source>
        <dbReference type="EMBL" id="KAF9324342.1"/>
    </source>
</evidence>
<sequence>MATTLQEKFALLQQMKKEKEIKDAKAKDTKKFDIFSIAGVALPGASGTAGPRSSTGQGPGGAKAGQGGSRRLSTIRQISLDTSTKPPTPVSRTSSSTSLKRGHVETSSAPESVPESDEQAAASTSTSAISGKNPQLLSPTRSPPGVDNERVIPETDKSGVQECPPKKLKRSSMAIRSERQALDRRPSSSGSMDYAPEQANRLGSPTRDIRGSYPRTDRKYSTDYTDSPGGDSSSVSSMPLTPTPSPLHVEDFNTRTSKDGGAYIRPDVVDIRENGYKHHNPVAMEAHLRGRYHHHQDVMAYNKAGGYDCGSQSPARSGSLSPSRSRSRSPMVMSPPQRKSSFSVSMSMSPPHTNVQNAPRPKVTAPPRVIHQLPPRPRSPKLPPEGDVSGRTVSAKVMPGALVSPQSLDPRAAAASTNNVRRQILSYDDL</sequence>
<proteinExistence type="predicted"/>
<dbReference type="Proteomes" id="UP000696485">
    <property type="component" value="Unassembled WGS sequence"/>
</dbReference>
<feature type="compositionally biased region" description="Basic and acidic residues" evidence="1">
    <location>
        <begin position="207"/>
        <end position="221"/>
    </location>
</feature>
<feature type="compositionally biased region" description="Low complexity" evidence="1">
    <location>
        <begin position="120"/>
        <end position="130"/>
    </location>
</feature>
<protein>
    <submittedName>
        <fullName evidence="2">Uncharacterized protein</fullName>
    </submittedName>
</protein>
<reference evidence="2" key="1">
    <citation type="journal article" date="2020" name="Fungal Divers.">
        <title>Resolving the Mortierellaceae phylogeny through synthesis of multi-gene phylogenetics and phylogenomics.</title>
        <authorList>
            <person name="Vandepol N."/>
            <person name="Liber J."/>
            <person name="Desiro A."/>
            <person name="Na H."/>
            <person name="Kennedy M."/>
            <person name="Barry K."/>
            <person name="Grigoriev I.V."/>
            <person name="Miller A.N."/>
            <person name="O'Donnell K."/>
            <person name="Stajich J.E."/>
            <person name="Bonito G."/>
        </authorList>
    </citation>
    <scope>NUCLEOTIDE SEQUENCE</scope>
    <source>
        <strain evidence="2">NVP1</strain>
    </source>
</reference>
<evidence type="ECO:0000313" key="3">
    <source>
        <dbReference type="Proteomes" id="UP000696485"/>
    </source>
</evidence>
<feature type="compositionally biased region" description="Pro residues" evidence="1">
    <location>
        <begin position="374"/>
        <end position="383"/>
    </location>
</feature>
<gene>
    <name evidence="2" type="ORF">BG006_000643</name>
</gene>
<keyword evidence="3" id="KW-1185">Reference proteome</keyword>
<dbReference type="EMBL" id="JAAAUY010001104">
    <property type="protein sequence ID" value="KAF9324342.1"/>
    <property type="molecule type" value="Genomic_DNA"/>
</dbReference>
<evidence type="ECO:0000256" key="1">
    <source>
        <dbReference type="SAM" id="MobiDB-lite"/>
    </source>
</evidence>
<feature type="region of interest" description="Disordered" evidence="1">
    <location>
        <begin position="42"/>
        <end position="262"/>
    </location>
</feature>
<feature type="compositionally biased region" description="Basic and acidic residues" evidence="1">
    <location>
        <begin position="147"/>
        <end position="159"/>
    </location>
</feature>
<feature type="compositionally biased region" description="Low complexity" evidence="1">
    <location>
        <begin position="226"/>
        <end position="240"/>
    </location>
</feature>
<feature type="compositionally biased region" description="Low complexity" evidence="1">
    <location>
        <begin position="82"/>
        <end position="98"/>
    </location>
</feature>
<feature type="region of interest" description="Disordered" evidence="1">
    <location>
        <begin position="409"/>
        <end position="430"/>
    </location>
</feature>
<feature type="compositionally biased region" description="Gly residues" evidence="1">
    <location>
        <begin position="57"/>
        <end position="68"/>
    </location>
</feature>
<comment type="caution">
    <text evidence="2">The sequence shown here is derived from an EMBL/GenBank/DDBJ whole genome shotgun (WGS) entry which is preliminary data.</text>
</comment>
<accession>A0A9P5VH61</accession>
<name>A0A9P5VH61_9FUNG</name>
<feature type="region of interest" description="Disordered" evidence="1">
    <location>
        <begin position="309"/>
        <end position="392"/>
    </location>
</feature>
<organism evidence="2 3">
    <name type="scientific">Podila minutissima</name>
    <dbReference type="NCBI Taxonomy" id="64525"/>
    <lineage>
        <taxon>Eukaryota</taxon>
        <taxon>Fungi</taxon>
        <taxon>Fungi incertae sedis</taxon>
        <taxon>Mucoromycota</taxon>
        <taxon>Mortierellomycotina</taxon>
        <taxon>Mortierellomycetes</taxon>
        <taxon>Mortierellales</taxon>
        <taxon>Mortierellaceae</taxon>
        <taxon>Podila</taxon>
    </lineage>
</organism>
<feature type="compositionally biased region" description="Low complexity" evidence="1">
    <location>
        <begin position="310"/>
        <end position="349"/>
    </location>
</feature>
<feature type="compositionally biased region" description="Basic and acidic residues" evidence="1">
    <location>
        <begin position="248"/>
        <end position="258"/>
    </location>
</feature>
<dbReference type="AlphaFoldDB" id="A0A9P5VH61"/>
<feature type="compositionally biased region" description="Basic and acidic residues" evidence="1">
    <location>
        <begin position="176"/>
        <end position="186"/>
    </location>
</feature>